<gene>
    <name evidence="2" type="ORF">K402DRAFT_393880</name>
</gene>
<dbReference type="EMBL" id="ML977157">
    <property type="protein sequence ID" value="KAF1986401.1"/>
    <property type="molecule type" value="Genomic_DNA"/>
</dbReference>
<reference evidence="2" key="1">
    <citation type="journal article" date="2020" name="Stud. Mycol.">
        <title>101 Dothideomycetes genomes: a test case for predicting lifestyles and emergence of pathogens.</title>
        <authorList>
            <person name="Haridas S."/>
            <person name="Albert R."/>
            <person name="Binder M."/>
            <person name="Bloem J."/>
            <person name="Labutti K."/>
            <person name="Salamov A."/>
            <person name="Andreopoulos B."/>
            <person name="Baker S."/>
            <person name="Barry K."/>
            <person name="Bills G."/>
            <person name="Bluhm B."/>
            <person name="Cannon C."/>
            <person name="Castanera R."/>
            <person name="Culley D."/>
            <person name="Daum C."/>
            <person name="Ezra D."/>
            <person name="Gonzalez J."/>
            <person name="Henrissat B."/>
            <person name="Kuo A."/>
            <person name="Liang C."/>
            <person name="Lipzen A."/>
            <person name="Lutzoni F."/>
            <person name="Magnuson J."/>
            <person name="Mondo S."/>
            <person name="Nolan M."/>
            <person name="Ohm R."/>
            <person name="Pangilinan J."/>
            <person name="Park H.-J."/>
            <person name="Ramirez L."/>
            <person name="Alfaro M."/>
            <person name="Sun H."/>
            <person name="Tritt A."/>
            <person name="Yoshinaga Y."/>
            <person name="Zwiers L.-H."/>
            <person name="Turgeon B."/>
            <person name="Goodwin S."/>
            <person name="Spatafora J."/>
            <person name="Crous P."/>
            <person name="Grigoriev I."/>
        </authorList>
    </citation>
    <scope>NUCLEOTIDE SEQUENCE</scope>
    <source>
        <strain evidence="2">CBS 113979</strain>
    </source>
</reference>
<evidence type="ECO:0000313" key="2">
    <source>
        <dbReference type="EMBL" id="KAF1986401.1"/>
    </source>
</evidence>
<keyword evidence="3" id="KW-1185">Reference proteome</keyword>
<name>A0A6G1GZM0_9PEZI</name>
<dbReference type="AlphaFoldDB" id="A0A6G1GZM0"/>
<feature type="compositionally biased region" description="Low complexity" evidence="1">
    <location>
        <begin position="26"/>
        <end position="52"/>
    </location>
</feature>
<sequence>LYSLQPRNLIRLHIQSRNPKINPKMSSSSFSYSSSSYTSSSSTNNNGSISGTKNATYKTSDPSGTTVQTTSQNLGEPAISETRSFDAQGREMIGGGAAGSDRMIGTGNNRVEDVTESEADREYRERMEDEYAKREGGA</sequence>
<proteinExistence type="predicted"/>
<organism evidence="2 3">
    <name type="scientific">Aulographum hederae CBS 113979</name>
    <dbReference type="NCBI Taxonomy" id="1176131"/>
    <lineage>
        <taxon>Eukaryota</taxon>
        <taxon>Fungi</taxon>
        <taxon>Dikarya</taxon>
        <taxon>Ascomycota</taxon>
        <taxon>Pezizomycotina</taxon>
        <taxon>Dothideomycetes</taxon>
        <taxon>Pleosporomycetidae</taxon>
        <taxon>Aulographales</taxon>
        <taxon>Aulographaceae</taxon>
    </lineage>
</organism>
<feature type="compositionally biased region" description="Basic and acidic residues" evidence="1">
    <location>
        <begin position="110"/>
        <end position="138"/>
    </location>
</feature>
<evidence type="ECO:0000256" key="1">
    <source>
        <dbReference type="SAM" id="MobiDB-lite"/>
    </source>
</evidence>
<evidence type="ECO:0000313" key="3">
    <source>
        <dbReference type="Proteomes" id="UP000800041"/>
    </source>
</evidence>
<feature type="compositionally biased region" description="Polar residues" evidence="1">
    <location>
        <begin position="53"/>
        <end position="74"/>
    </location>
</feature>
<dbReference type="Proteomes" id="UP000800041">
    <property type="component" value="Unassembled WGS sequence"/>
</dbReference>
<dbReference type="OrthoDB" id="4161095at2759"/>
<feature type="region of interest" description="Disordered" evidence="1">
    <location>
        <begin position="19"/>
        <end position="138"/>
    </location>
</feature>
<accession>A0A6G1GZM0</accession>
<protein>
    <submittedName>
        <fullName evidence="2">Uncharacterized protein</fullName>
    </submittedName>
</protein>
<feature type="non-terminal residue" evidence="2">
    <location>
        <position position="1"/>
    </location>
</feature>